<gene>
    <name evidence="3" type="ORF">METZ01_LOCUS179779</name>
</gene>
<dbReference type="CDD" id="cd06661">
    <property type="entry name" value="GGCT_like"/>
    <property type="match status" value="1"/>
</dbReference>
<dbReference type="InterPro" id="IPR009288">
    <property type="entry name" value="AIG2-like_dom"/>
</dbReference>
<evidence type="ECO:0000259" key="2">
    <source>
        <dbReference type="Pfam" id="PF06094"/>
    </source>
</evidence>
<keyword evidence="1" id="KW-0812">Transmembrane</keyword>
<keyword evidence="1" id="KW-0472">Membrane</keyword>
<dbReference type="InterPro" id="IPR036568">
    <property type="entry name" value="GGCT-like_sf"/>
</dbReference>
<feature type="transmembrane region" description="Helical" evidence="1">
    <location>
        <begin position="6"/>
        <end position="24"/>
    </location>
</feature>
<dbReference type="InterPro" id="IPR013024">
    <property type="entry name" value="GGCT-like"/>
</dbReference>
<feature type="non-terminal residue" evidence="3">
    <location>
        <position position="125"/>
    </location>
</feature>
<keyword evidence="1" id="KW-1133">Transmembrane helix</keyword>
<dbReference type="SUPFAM" id="SSF110857">
    <property type="entry name" value="Gamma-glutamyl cyclotransferase-like"/>
    <property type="match status" value="1"/>
</dbReference>
<dbReference type="Gene3D" id="3.10.490.10">
    <property type="entry name" value="Gamma-glutamyl cyclotransferase-like"/>
    <property type="match status" value="1"/>
</dbReference>
<evidence type="ECO:0000313" key="3">
    <source>
        <dbReference type="EMBL" id="SVB26925.1"/>
    </source>
</evidence>
<proteinExistence type="predicted"/>
<sequence length="125" mass="14534">MLYNQFYLLNVIAYMYLFVYGTLLSTEYNHQTIKGSKLIGEGSIYGKLFDIGNYPALKEGENIIIGELYNIDDLTLKNCDQLEGYNQDDPENSPYIRKSVTVFLDKKELCAYVYYCNFGTNHYKE</sequence>
<protein>
    <recommendedName>
        <fullName evidence="2">Gamma-glutamylcyclotransferase AIG2-like domain-containing protein</fullName>
    </recommendedName>
</protein>
<feature type="domain" description="Gamma-glutamylcyclotransferase AIG2-like" evidence="2">
    <location>
        <begin position="17"/>
        <end position="117"/>
    </location>
</feature>
<evidence type="ECO:0000256" key="1">
    <source>
        <dbReference type="SAM" id="Phobius"/>
    </source>
</evidence>
<dbReference type="EMBL" id="UINC01035084">
    <property type="protein sequence ID" value="SVB26925.1"/>
    <property type="molecule type" value="Genomic_DNA"/>
</dbReference>
<name>A0A382CLG0_9ZZZZ</name>
<accession>A0A382CLG0</accession>
<dbReference type="AlphaFoldDB" id="A0A382CLG0"/>
<dbReference type="Pfam" id="PF06094">
    <property type="entry name" value="GGACT"/>
    <property type="match status" value="1"/>
</dbReference>
<organism evidence="3">
    <name type="scientific">marine metagenome</name>
    <dbReference type="NCBI Taxonomy" id="408172"/>
    <lineage>
        <taxon>unclassified sequences</taxon>
        <taxon>metagenomes</taxon>
        <taxon>ecological metagenomes</taxon>
    </lineage>
</organism>
<reference evidence="3" key="1">
    <citation type="submission" date="2018-05" db="EMBL/GenBank/DDBJ databases">
        <authorList>
            <person name="Lanie J.A."/>
            <person name="Ng W.-L."/>
            <person name="Kazmierczak K.M."/>
            <person name="Andrzejewski T.M."/>
            <person name="Davidsen T.M."/>
            <person name="Wayne K.J."/>
            <person name="Tettelin H."/>
            <person name="Glass J.I."/>
            <person name="Rusch D."/>
            <person name="Podicherti R."/>
            <person name="Tsui H.-C.T."/>
            <person name="Winkler M.E."/>
        </authorList>
    </citation>
    <scope>NUCLEOTIDE SEQUENCE</scope>
</reference>